<proteinExistence type="inferred from homology"/>
<dbReference type="GO" id="GO:0016740">
    <property type="term" value="F:transferase activity"/>
    <property type="evidence" value="ECO:0007669"/>
    <property type="project" value="UniProtKB-KW"/>
</dbReference>
<organism evidence="10 11">
    <name type="scientific">Lentinula lateritia</name>
    <dbReference type="NCBI Taxonomy" id="40482"/>
    <lineage>
        <taxon>Eukaryota</taxon>
        <taxon>Fungi</taxon>
        <taxon>Dikarya</taxon>
        <taxon>Basidiomycota</taxon>
        <taxon>Agaricomycotina</taxon>
        <taxon>Agaricomycetes</taxon>
        <taxon>Agaricomycetidae</taxon>
        <taxon>Agaricales</taxon>
        <taxon>Marasmiineae</taxon>
        <taxon>Omphalotaceae</taxon>
        <taxon>Lentinula</taxon>
    </lineage>
</organism>
<keyword evidence="4 10" id="KW-0808">Transferase</keyword>
<feature type="transmembrane region" description="Helical" evidence="8">
    <location>
        <begin position="335"/>
        <end position="353"/>
    </location>
</feature>
<keyword evidence="6 8" id="KW-1133">Transmembrane helix</keyword>
<accession>A0ABQ8VK33</accession>
<dbReference type="InterPro" id="IPR044851">
    <property type="entry name" value="Wax_synthase"/>
</dbReference>
<reference evidence="10" key="1">
    <citation type="submission" date="2022-08" db="EMBL/GenBank/DDBJ databases">
        <title>A Global Phylogenomic Analysis of the Shiitake Genus Lentinula.</title>
        <authorList>
            <consortium name="DOE Joint Genome Institute"/>
            <person name="Sierra-Patev S."/>
            <person name="Min B."/>
            <person name="Naranjo-Ortiz M."/>
            <person name="Looney B."/>
            <person name="Konkel Z."/>
            <person name="Slot J.C."/>
            <person name="Sakamoto Y."/>
            <person name="Steenwyk J.L."/>
            <person name="Rokas A."/>
            <person name="Carro J."/>
            <person name="Camarero S."/>
            <person name="Ferreira P."/>
            <person name="Molpeceres G."/>
            <person name="Ruiz-Duenas F.J."/>
            <person name="Serrano A."/>
            <person name="Henrissat B."/>
            <person name="Drula E."/>
            <person name="Hughes K.W."/>
            <person name="Mata J.L."/>
            <person name="Ishikawa N.K."/>
            <person name="Vargas-Isla R."/>
            <person name="Ushijima S."/>
            <person name="Smith C.A."/>
            <person name="Ahrendt S."/>
            <person name="Andreopoulos W."/>
            <person name="He G."/>
            <person name="Labutti K."/>
            <person name="Lipzen A."/>
            <person name="Ng V."/>
            <person name="Riley R."/>
            <person name="Sandor L."/>
            <person name="Barry K."/>
            <person name="Martinez A.T."/>
            <person name="Xiao Y."/>
            <person name="Gibbons J.G."/>
            <person name="Terashima K."/>
            <person name="Grigoriev I.V."/>
            <person name="Hibbett D.S."/>
        </authorList>
    </citation>
    <scope>NUCLEOTIDE SEQUENCE</scope>
    <source>
        <strain evidence="10">RHP3577 ss4</strain>
    </source>
</reference>
<comment type="similarity">
    <text evidence="3">Belongs to the wax synthase family.</text>
</comment>
<keyword evidence="7 8" id="KW-0472">Membrane</keyword>
<evidence type="ECO:0000256" key="7">
    <source>
        <dbReference type="ARBA" id="ARBA00023136"/>
    </source>
</evidence>
<sequence length="391" mass="44137">MDQQISPTPSFIIPLSLIIFTLGLTFQSRSIRTSFFIALLSTSYLTIFRSSTGIPPLNYAYATALGCLTFQALDFLVLTNPHSELHLVGDEKNISEKPFSTRFLWAWKLVLSPRGIGWSHEPKDILPPHPKAQSRVSFISSQFLSTIPWIFIGDAANLALRSHPGFQLNGPSISNVGPFMRILNVWIFALPGAATLQLQYKMFSIIATAAGFYRPEDWPELFGKWSDAYTIRRFWGRTWHQIMRRWVSAPGNIVAQRFLNLKQGTKMSAYTKLFVAFLISGTIHQMCDYSLQHRDFWAGGSFTFFLSQAVMIILEDSVIAAGKRLGIQAGSYVRILGYIWTLVWFAITLPIWLDPYFHDGMATSEGLSVIGALWKRDWTGSSVNLSLPLSY</sequence>
<feature type="transmembrane region" description="Helical" evidence="8">
    <location>
        <begin position="6"/>
        <end position="26"/>
    </location>
</feature>
<evidence type="ECO:0000259" key="9">
    <source>
        <dbReference type="Pfam" id="PF13813"/>
    </source>
</evidence>
<feature type="transmembrane region" description="Helical" evidence="8">
    <location>
        <begin position="267"/>
        <end position="284"/>
    </location>
</feature>
<evidence type="ECO:0000256" key="4">
    <source>
        <dbReference type="ARBA" id="ARBA00022679"/>
    </source>
</evidence>
<comment type="caution">
    <text evidence="10">The sequence shown here is derived from an EMBL/GenBank/DDBJ whole genome shotgun (WGS) entry which is preliminary data.</text>
</comment>
<evidence type="ECO:0000256" key="1">
    <source>
        <dbReference type="ARBA" id="ARBA00004141"/>
    </source>
</evidence>
<comment type="subcellular location">
    <subcellularLocation>
        <location evidence="1">Membrane</location>
        <topology evidence="1">Multi-pass membrane protein</topology>
    </subcellularLocation>
</comment>
<evidence type="ECO:0000256" key="6">
    <source>
        <dbReference type="ARBA" id="ARBA00022989"/>
    </source>
</evidence>
<evidence type="ECO:0000256" key="8">
    <source>
        <dbReference type="SAM" id="Phobius"/>
    </source>
</evidence>
<evidence type="ECO:0000313" key="10">
    <source>
        <dbReference type="EMBL" id="KAJ4491844.1"/>
    </source>
</evidence>
<dbReference type="PANTHER" id="PTHR31595">
    <property type="entry name" value="LONG-CHAIN-ALCOHOL O-FATTY-ACYLTRANSFERASE 3-RELATED"/>
    <property type="match status" value="1"/>
</dbReference>
<keyword evidence="11" id="KW-1185">Reference proteome</keyword>
<evidence type="ECO:0000256" key="2">
    <source>
        <dbReference type="ARBA" id="ARBA00005179"/>
    </source>
</evidence>
<dbReference type="Pfam" id="PF13813">
    <property type="entry name" value="MBOAT_2"/>
    <property type="match status" value="1"/>
</dbReference>
<name>A0ABQ8VK33_9AGAR</name>
<evidence type="ECO:0000256" key="5">
    <source>
        <dbReference type="ARBA" id="ARBA00022692"/>
    </source>
</evidence>
<feature type="transmembrane region" description="Helical" evidence="8">
    <location>
        <begin position="296"/>
        <end position="314"/>
    </location>
</feature>
<dbReference type="EMBL" id="JANVFT010000040">
    <property type="protein sequence ID" value="KAJ4491844.1"/>
    <property type="molecule type" value="Genomic_DNA"/>
</dbReference>
<dbReference type="Proteomes" id="UP001150217">
    <property type="component" value="Unassembled WGS sequence"/>
</dbReference>
<dbReference type="InterPro" id="IPR032805">
    <property type="entry name" value="Wax_synthase_dom"/>
</dbReference>
<gene>
    <name evidence="10" type="ORF">C8R41DRAFT_765902</name>
</gene>
<keyword evidence="5 8" id="KW-0812">Transmembrane</keyword>
<dbReference type="PANTHER" id="PTHR31595:SF57">
    <property type="entry name" value="OS04G0481900 PROTEIN"/>
    <property type="match status" value="1"/>
</dbReference>
<comment type="pathway">
    <text evidence="2">Secondary metabolite biosynthesis.</text>
</comment>
<protein>
    <submittedName>
        <fullName evidence="10">Membrane bound O-acyl transferase family-domain-containing protein</fullName>
    </submittedName>
</protein>
<feature type="domain" description="Wax synthase" evidence="9">
    <location>
        <begin position="218"/>
        <end position="306"/>
    </location>
</feature>
<evidence type="ECO:0000313" key="11">
    <source>
        <dbReference type="Proteomes" id="UP001150217"/>
    </source>
</evidence>
<evidence type="ECO:0000256" key="3">
    <source>
        <dbReference type="ARBA" id="ARBA00007282"/>
    </source>
</evidence>